<protein>
    <submittedName>
        <fullName evidence="4">Uncharacterized protein</fullName>
    </submittedName>
</protein>
<dbReference type="InterPro" id="IPR023213">
    <property type="entry name" value="CAT-like_dom_sf"/>
</dbReference>
<reference evidence="5" key="3">
    <citation type="submission" date="2020-04" db="EMBL/GenBank/DDBJ databases">
        <authorList>
            <person name="Grover C.E."/>
            <person name="Arick M.A. II"/>
            <person name="Thrash A."/>
            <person name="Conover J.L."/>
            <person name="Sanders W.S."/>
            <person name="Peterson D.G."/>
            <person name="Scheffler J.A."/>
            <person name="Scheffler B.E."/>
            <person name="Wendel J.F."/>
        </authorList>
    </citation>
    <scope>NUCLEOTIDE SEQUENCE</scope>
    <source>
        <strain evidence="5">8</strain>
        <tissue evidence="5">Leaf</tissue>
    </source>
</reference>
<dbReference type="eggNOG" id="ENOG502QPXT">
    <property type="taxonomic scope" value="Eukaryota"/>
</dbReference>
<evidence type="ECO:0000313" key="6">
    <source>
        <dbReference type="Proteomes" id="UP000032304"/>
    </source>
</evidence>
<evidence type="ECO:0000256" key="3">
    <source>
        <dbReference type="SAM" id="MobiDB-lite"/>
    </source>
</evidence>
<feature type="region of interest" description="Disordered" evidence="3">
    <location>
        <begin position="1"/>
        <end position="21"/>
    </location>
</feature>
<dbReference type="EMBL" id="CM001752">
    <property type="protein sequence ID" value="KJB79463.1"/>
    <property type="molecule type" value="Genomic_DNA"/>
</dbReference>
<gene>
    <name evidence="4" type="ORF">B456_013G051200</name>
    <name evidence="5" type="ORF">Gorai_002368</name>
</gene>
<evidence type="ECO:0000313" key="5">
    <source>
        <dbReference type="EMBL" id="MBA0602178.1"/>
    </source>
</evidence>
<reference evidence="5 7" key="2">
    <citation type="journal article" date="2019" name="Genome Biol. Evol.">
        <title>Insights into the evolution of the New World diploid cottons (Gossypium, subgenus Houzingenia) based on genome sequencing.</title>
        <authorList>
            <person name="Grover C.E."/>
            <person name="Arick M.A. 2nd"/>
            <person name="Thrash A."/>
            <person name="Conover J.L."/>
            <person name="Sanders W.S."/>
            <person name="Peterson D.G."/>
            <person name="Frelichowski J.E."/>
            <person name="Scheffler J.A."/>
            <person name="Scheffler B.E."/>
            <person name="Wendel J.F."/>
        </authorList>
    </citation>
    <scope>NUCLEOTIDE SEQUENCE [LARGE SCALE GENOMIC DNA]</scope>
    <source>
        <strain evidence="5">8</strain>
        <tissue evidence="5">Leaf</tissue>
    </source>
</reference>
<dbReference type="OrthoDB" id="1862401at2759"/>
<dbReference type="Proteomes" id="UP000593578">
    <property type="component" value="Unassembled WGS sequence"/>
</dbReference>
<evidence type="ECO:0000256" key="1">
    <source>
        <dbReference type="ARBA" id="ARBA00022679"/>
    </source>
</evidence>
<proteinExistence type="predicted"/>
<dbReference type="STRING" id="29730.A0A0D2TV76"/>
<dbReference type="Proteomes" id="UP000032304">
    <property type="component" value="Chromosome 13"/>
</dbReference>
<dbReference type="GO" id="GO:0016747">
    <property type="term" value="F:acyltransferase activity, transferring groups other than amino-acyl groups"/>
    <property type="evidence" value="ECO:0007669"/>
    <property type="project" value="UniProtKB-ARBA"/>
</dbReference>
<dbReference type="AlphaFoldDB" id="A0A0D2TV76"/>
<dbReference type="EMBL" id="JABEZZ010000013">
    <property type="protein sequence ID" value="MBA0602178.1"/>
    <property type="molecule type" value="Genomic_DNA"/>
</dbReference>
<sequence>MDETKPLKFVESSHVSPPPGSVPTTSLPLTFLDLLWFPLPNVQRLFFYEFPYPTLHFMETILPLLKQSLSLTLQQFFPFAANVVCPPSPGKPYIRYEDGGSSVAFTVVESPSDFRCAIADYPRDLKSLRPFAPELRTALSEAKDGTRVVLLPALAFQVTVFPNSGVCIGSSYCHVIGDGKAFMHFMKSWVDVYAAVGLKKSSLPLFNKDVIKDPNRVESFLLKMYHDWLSSLRENSGLTDVRSEVNMVRATFVLSRADVERLKQLVASQCMNEANSNQFHHVSTFVVTCALTWASLIKSKACVVKNLSYVDDADELYYLLFPFDCRNRLEFPVPSTYFGNCLKPGIVEMKKKELTGENGIVLAAKAIGSKVKEMGQSGISEAENWLPSIAERSKTGRLISLAGSPKLRVYDTNFGWGKPRKVEVMHVESGQTISMAECRDEEGGIEVGVALKKNQMDEFVAIFGQSLKLL</sequence>
<dbReference type="PANTHER" id="PTHR31625">
    <property type="match status" value="1"/>
</dbReference>
<accession>A0A0D2TV76</accession>
<evidence type="ECO:0000313" key="4">
    <source>
        <dbReference type="EMBL" id="KJB79463.1"/>
    </source>
</evidence>
<dbReference type="InterPro" id="IPR051504">
    <property type="entry name" value="Plant_metabolite_acyltrans"/>
</dbReference>
<evidence type="ECO:0000256" key="2">
    <source>
        <dbReference type="ARBA" id="ARBA00023315"/>
    </source>
</evidence>
<organism evidence="4 6">
    <name type="scientific">Gossypium raimondii</name>
    <name type="common">Peruvian cotton</name>
    <name type="synonym">Gossypium klotzschianum subsp. raimondii</name>
    <dbReference type="NCBI Taxonomy" id="29730"/>
    <lineage>
        <taxon>Eukaryota</taxon>
        <taxon>Viridiplantae</taxon>
        <taxon>Streptophyta</taxon>
        <taxon>Embryophyta</taxon>
        <taxon>Tracheophyta</taxon>
        <taxon>Spermatophyta</taxon>
        <taxon>Magnoliopsida</taxon>
        <taxon>eudicotyledons</taxon>
        <taxon>Gunneridae</taxon>
        <taxon>Pentapetalae</taxon>
        <taxon>rosids</taxon>
        <taxon>malvids</taxon>
        <taxon>Malvales</taxon>
        <taxon>Malvaceae</taxon>
        <taxon>Malvoideae</taxon>
        <taxon>Gossypium</taxon>
    </lineage>
</organism>
<evidence type="ECO:0000313" key="7">
    <source>
        <dbReference type="Proteomes" id="UP000593578"/>
    </source>
</evidence>
<dbReference type="Gramene" id="KJB79463">
    <property type="protein sequence ID" value="KJB79463"/>
    <property type="gene ID" value="B456_013G051200"/>
</dbReference>
<keyword evidence="2" id="KW-0012">Acyltransferase</keyword>
<dbReference type="Gene3D" id="3.30.559.10">
    <property type="entry name" value="Chloramphenicol acetyltransferase-like domain"/>
    <property type="match status" value="2"/>
</dbReference>
<dbReference type="OMA" id="EVMHVES"/>
<name>A0A0D2TV76_GOSRA</name>
<keyword evidence="1" id="KW-0808">Transferase</keyword>
<reference evidence="4 6" key="1">
    <citation type="journal article" date="2012" name="Nature">
        <title>Repeated polyploidization of Gossypium genomes and the evolution of spinnable cotton fibres.</title>
        <authorList>
            <person name="Paterson A.H."/>
            <person name="Wendel J.F."/>
            <person name="Gundlach H."/>
            <person name="Guo H."/>
            <person name="Jenkins J."/>
            <person name="Jin D."/>
            <person name="Llewellyn D."/>
            <person name="Showmaker K.C."/>
            <person name="Shu S."/>
            <person name="Udall J."/>
            <person name="Yoo M.J."/>
            <person name="Byers R."/>
            <person name="Chen W."/>
            <person name="Doron-Faigenboim A."/>
            <person name="Duke M.V."/>
            <person name="Gong L."/>
            <person name="Grimwood J."/>
            <person name="Grover C."/>
            <person name="Grupp K."/>
            <person name="Hu G."/>
            <person name="Lee T.H."/>
            <person name="Li J."/>
            <person name="Lin L."/>
            <person name="Liu T."/>
            <person name="Marler B.S."/>
            <person name="Page J.T."/>
            <person name="Roberts A.W."/>
            <person name="Romanel E."/>
            <person name="Sanders W.S."/>
            <person name="Szadkowski E."/>
            <person name="Tan X."/>
            <person name="Tang H."/>
            <person name="Xu C."/>
            <person name="Wang J."/>
            <person name="Wang Z."/>
            <person name="Zhang D."/>
            <person name="Zhang L."/>
            <person name="Ashrafi H."/>
            <person name="Bedon F."/>
            <person name="Bowers J.E."/>
            <person name="Brubaker C.L."/>
            <person name="Chee P.W."/>
            <person name="Das S."/>
            <person name="Gingle A.R."/>
            <person name="Haigler C.H."/>
            <person name="Harker D."/>
            <person name="Hoffmann L.V."/>
            <person name="Hovav R."/>
            <person name="Jones D.C."/>
            <person name="Lemke C."/>
            <person name="Mansoor S."/>
            <person name="ur Rahman M."/>
            <person name="Rainville L.N."/>
            <person name="Rambani A."/>
            <person name="Reddy U.K."/>
            <person name="Rong J.K."/>
            <person name="Saranga Y."/>
            <person name="Scheffler B.E."/>
            <person name="Scheffler J.A."/>
            <person name="Stelly D.M."/>
            <person name="Triplett B.A."/>
            <person name="Van Deynze A."/>
            <person name="Vaslin M.F."/>
            <person name="Waghmare V.N."/>
            <person name="Walford S.A."/>
            <person name="Wright R.J."/>
            <person name="Zaki E.A."/>
            <person name="Zhang T."/>
            <person name="Dennis E.S."/>
            <person name="Mayer K.F."/>
            <person name="Peterson D.G."/>
            <person name="Rokhsar D.S."/>
            <person name="Wang X."/>
            <person name="Schmutz J."/>
        </authorList>
    </citation>
    <scope>NUCLEOTIDE SEQUENCE [LARGE SCALE GENOMIC DNA]</scope>
</reference>
<keyword evidence="6" id="KW-1185">Reference proteome</keyword>
<dbReference type="Pfam" id="PF02458">
    <property type="entry name" value="Transferase"/>
    <property type="match status" value="1"/>
</dbReference>